<evidence type="ECO:0000256" key="4">
    <source>
        <dbReference type="ARBA" id="ARBA00022741"/>
    </source>
</evidence>
<dbReference type="SUPFAM" id="SSF52374">
    <property type="entry name" value="Nucleotidylyl transferase"/>
    <property type="match status" value="1"/>
</dbReference>
<evidence type="ECO:0000313" key="15">
    <source>
        <dbReference type="EMBL" id="MBT2989501.1"/>
    </source>
</evidence>
<evidence type="ECO:0000256" key="6">
    <source>
        <dbReference type="ARBA" id="ARBA00022917"/>
    </source>
</evidence>
<dbReference type="PRINTS" id="PR00985">
    <property type="entry name" value="TRNASYNTHLEU"/>
</dbReference>
<protein>
    <recommendedName>
        <fullName evidence="9">Leucine--tRNA ligase</fullName>
        <ecNumber evidence="9">6.1.1.4</ecNumber>
    </recommendedName>
    <alternativeName>
        <fullName evidence="9">Leucyl-tRNA synthetase</fullName>
        <shortName evidence="9">LeuRS</shortName>
    </alternativeName>
</protein>
<proteinExistence type="inferred from homology"/>
<feature type="short sequence motif" description="'HIGH' region" evidence="9">
    <location>
        <begin position="42"/>
        <end position="52"/>
    </location>
</feature>
<dbReference type="PROSITE" id="PS00178">
    <property type="entry name" value="AA_TRNA_LIGASE_I"/>
    <property type="match status" value="1"/>
</dbReference>
<dbReference type="FunFam" id="1.10.730.10:FF:000003">
    <property type="entry name" value="Leucine--tRNA ligase"/>
    <property type="match status" value="1"/>
</dbReference>
<dbReference type="InterPro" id="IPR009008">
    <property type="entry name" value="Val/Leu/Ile-tRNA-synth_edit"/>
</dbReference>
<evidence type="ECO:0000256" key="9">
    <source>
        <dbReference type="HAMAP-Rule" id="MF_00049"/>
    </source>
</evidence>
<dbReference type="Gene3D" id="2.20.28.290">
    <property type="match status" value="1"/>
</dbReference>
<reference evidence="15 16" key="1">
    <citation type="submission" date="2021-05" db="EMBL/GenBank/DDBJ databases">
        <title>Genetic and Functional Diversity in Clade A Lucinid endosymbionts from the Bahamas.</title>
        <authorList>
            <person name="Giani N.M."/>
            <person name="Engel A.S."/>
            <person name="Campbell B.J."/>
        </authorList>
    </citation>
    <scope>NUCLEOTIDE SEQUENCE [LARGE SCALE GENOMIC DNA]</scope>
    <source>
        <strain evidence="15">LUC16012Gg_MoonRockCtena</strain>
    </source>
</reference>
<dbReference type="GO" id="GO:0002161">
    <property type="term" value="F:aminoacyl-tRNA deacylase activity"/>
    <property type="evidence" value="ECO:0007669"/>
    <property type="project" value="InterPro"/>
</dbReference>
<dbReference type="HAMAP" id="MF_00049_B">
    <property type="entry name" value="Leu_tRNA_synth_B"/>
    <property type="match status" value="1"/>
</dbReference>
<evidence type="ECO:0000259" key="11">
    <source>
        <dbReference type="Pfam" id="PF00133"/>
    </source>
</evidence>
<dbReference type="GO" id="GO:0005829">
    <property type="term" value="C:cytosol"/>
    <property type="evidence" value="ECO:0007669"/>
    <property type="project" value="TreeGrafter"/>
</dbReference>
<dbReference type="GO" id="GO:0005524">
    <property type="term" value="F:ATP binding"/>
    <property type="evidence" value="ECO:0007669"/>
    <property type="project" value="UniProtKB-UniRule"/>
</dbReference>
<dbReference type="EMBL" id="JAHHGM010000009">
    <property type="protein sequence ID" value="MBT2989501.1"/>
    <property type="molecule type" value="Genomic_DNA"/>
</dbReference>
<dbReference type="InterPro" id="IPR014729">
    <property type="entry name" value="Rossmann-like_a/b/a_fold"/>
</dbReference>
<evidence type="ECO:0000256" key="10">
    <source>
        <dbReference type="RuleBase" id="RU363035"/>
    </source>
</evidence>
<dbReference type="PANTHER" id="PTHR43740">
    <property type="entry name" value="LEUCYL-TRNA SYNTHETASE"/>
    <property type="match status" value="1"/>
</dbReference>
<evidence type="ECO:0000256" key="3">
    <source>
        <dbReference type="ARBA" id="ARBA00022598"/>
    </source>
</evidence>
<dbReference type="InterPro" id="IPR015413">
    <property type="entry name" value="Methionyl/Leucyl_tRNA_Synth"/>
</dbReference>
<keyword evidence="3 9" id="KW-0436">Ligase</keyword>
<dbReference type="FunFam" id="2.20.28.290:FF:000001">
    <property type="entry name" value="Leucine--tRNA ligase"/>
    <property type="match status" value="1"/>
</dbReference>
<evidence type="ECO:0000259" key="12">
    <source>
        <dbReference type="Pfam" id="PF08264"/>
    </source>
</evidence>
<feature type="short sequence motif" description="'KMSKS' region" evidence="9">
    <location>
        <begin position="621"/>
        <end position="625"/>
    </location>
</feature>
<accession>A0A944M7P6</accession>
<dbReference type="NCBIfam" id="TIGR00396">
    <property type="entry name" value="leuS_bact"/>
    <property type="match status" value="1"/>
</dbReference>
<dbReference type="Pfam" id="PF13603">
    <property type="entry name" value="tRNA-synt_1_2"/>
    <property type="match status" value="1"/>
</dbReference>
<evidence type="ECO:0000256" key="1">
    <source>
        <dbReference type="ARBA" id="ARBA00005594"/>
    </source>
</evidence>
<evidence type="ECO:0000256" key="7">
    <source>
        <dbReference type="ARBA" id="ARBA00023146"/>
    </source>
</evidence>
<evidence type="ECO:0000256" key="2">
    <source>
        <dbReference type="ARBA" id="ARBA00022490"/>
    </source>
</evidence>
<feature type="domain" description="Leucyl-tRNA synthetase editing" evidence="14">
    <location>
        <begin position="221"/>
        <end position="403"/>
    </location>
</feature>
<dbReference type="InterPro" id="IPR002300">
    <property type="entry name" value="aa-tRNA-synth_Ia"/>
</dbReference>
<dbReference type="CDD" id="cd00812">
    <property type="entry name" value="LeuRS_core"/>
    <property type="match status" value="1"/>
</dbReference>
<dbReference type="GO" id="GO:0004823">
    <property type="term" value="F:leucine-tRNA ligase activity"/>
    <property type="evidence" value="ECO:0007669"/>
    <property type="project" value="UniProtKB-UniRule"/>
</dbReference>
<comment type="caution">
    <text evidence="15">The sequence shown here is derived from an EMBL/GenBank/DDBJ whole genome shotgun (WGS) entry which is preliminary data.</text>
</comment>
<evidence type="ECO:0000256" key="8">
    <source>
        <dbReference type="ARBA" id="ARBA00047469"/>
    </source>
</evidence>
<dbReference type="PANTHER" id="PTHR43740:SF2">
    <property type="entry name" value="LEUCINE--TRNA LIGASE, MITOCHONDRIAL"/>
    <property type="match status" value="1"/>
</dbReference>
<comment type="subcellular location">
    <subcellularLocation>
        <location evidence="9">Cytoplasm</location>
    </subcellularLocation>
</comment>
<keyword evidence="2 9" id="KW-0963">Cytoplasm</keyword>
<dbReference type="Gene3D" id="1.10.730.10">
    <property type="entry name" value="Isoleucyl-tRNA Synthetase, Domain 1"/>
    <property type="match status" value="1"/>
</dbReference>
<dbReference type="InterPro" id="IPR025709">
    <property type="entry name" value="Leu_tRNA-synth_edit"/>
</dbReference>
<name>A0A944M7P6_9GAMM</name>
<dbReference type="FunFam" id="3.90.740.10:FF:000012">
    <property type="entry name" value="Leucine--tRNA ligase"/>
    <property type="match status" value="1"/>
</dbReference>
<dbReference type="CDD" id="cd07958">
    <property type="entry name" value="Anticodon_Ia_Leu_BEm"/>
    <property type="match status" value="1"/>
</dbReference>
<dbReference type="AlphaFoldDB" id="A0A944M7P6"/>
<evidence type="ECO:0000259" key="13">
    <source>
        <dbReference type="Pfam" id="PF09334"/>
    </source>
</evidence>
<dbReference type="Pfam" id="PF08264">
    <property type="entry name" value="Anticodon_1"/>
    <property type="match status" value="1"/>
</dbReference>
<gene>
    <name evidence="9 15" type="primary">leuS</name>
    <name evidence="15" type="ORF">KME65_11110</name>
</gene>
<organism evidence="15 16">
    <name type="scientific">Candidatus Thiodiazotropha taylori</name>
    <dbReference type="NCBI Taxonomy" id="2792791"/>
    <lineage>
        <taxon>Bacteria</taxon>
        <taxon>Pseudomonadati</taxon>
        <taxon>Pseudomonadota</taxon>
        <taxon>Gammaproteobacteria</taxon>
        <taxon>Chromatiales</taxon>
        <taxon>Sedimenticolaceae</taxon>
        <taxon>Candidatus Thiodiazotropha</taxon>
    </lineage>
</organism>
<dbReference type="SUPFAM" id="SSF47323">
    <property type="entry name" value="Anticodon-binding domain of a subclass of class I aminoacyl-tRNA synthetases"/>
    <property type="match status" value="1"/>
</dbReference>
<evidence type="ECO:0000259" key="14">
    <source>
        <dbReference type="Pfam" id="PF13603"/>
    </source>
</evidence>
<keyword evidence="5 9" id="KW-0067">ATP-binding</keyword>
<dbReference type="FunFam" id="3.40.50.620:FF:000056">
    <property type="entry name" value="Leucine--tRNA ligase"/>
    <property type="match status" value="1"/>
</dbReference>
<keyword evidence="4 9" id="KW-0547">Nucleotide-binding</keyword>
<dbReference type="SUPFAM" id="SSF50677">
    <property type="entry name" value="ValRS/IleRS/LeuRS editing domain"/>
    <property type="match status" value="1"/>
</dbReference>
<feature type="domain" description="Aminoacyl-tRNA synthetase class Ia" evidence="11">
    <location>
        <begin position="620"/>
        <end position="658"/>
    </location>
</feature>
<dbReference type="EC" id="6.1.1.4" evidence="9"/>
<comment type="catalytic activity">
    <reaction evidence="8 9">
        <text>tRNA(Leu) + L-leucine + ATP = L-leucyl-tRNA(Leu) + AMP + diphosphate</text>
        <dbReference type="Rhea" id="RHEA:11688"/>
        <dbReference type="Rhea" id="RHEA-COMP:9613"/>
        <dbReference type="Rhea" id="RHEA-COMP:9622"/>
        <dbReference type="ChEBI" id="CHEBI:30616"/>
        <dbReference type="ChEBI" id="CHEBI:33019"/>
        <dbReference type="ChEBI" id="CHEBI:57427"/>
        <dbReference type="ChEBI" id="CHEBI:78442"/>
        <dbReference type="ChEBI" id="CHEBI:78494"/>
        <dbReference type="ChEBI" id="CHEBI:456215"/>
        <dbReference type="EC" id="6.1.1.4"/>
    </reaction>
</comment>
<dbReference type="InterPro" id="IPR013155">
    <property type="entry name" value="M/V/L/I-tRNA-synth_anticd-bd"/>
</dbReference>
<dbReference type="Proteomes" id="UP000770889">
    <property type="component" value="Unassembled WGS sequence"/>
</dbReference>
<dbReference type="InterPro" id="IPR001412">
    <property type="entry name" value="aa-tRNA-synth_I_CS"/>
</dbReference>
<dbReference type="FunFam" id="3.40.50.620:FF:000003">
    <property type="entry name" value="Leucine--tRNA ligase"/>
    <property type="match status" value="1"/>
</dbReference>
<dbReference type="GO" id="GO:0006429">
    <property type="term" value="P:leucyl-tRNA aminoacylation"/>
    <property type="evidence" value="ECO:0007669"/>
    <property type="project" value="UniProtKB-UniRule"/>
</dbReference>
<dbReference type="Pfam" id="PF09334">
    <property type="entry name" value="tRNA-synt_1g"/>
    <property type="match status" value="1"/>
</dbReference>
<dbReference type="FunFam" id="3.10.20.590:FF:000001">
    <property type="entry name" value="Leucine--tRNA ligase"/>
    <property type="match status" value="1"/>
</dbReference>
<feature type="domain" description="Methionyl/Leucyl tRNA synthetase" evidence="13">
    <location>
        <begin position="40"/>
        <end position="171"/>
    </location>
</feature>
<keyword evidence="6 9" id="KW-0648">Protein biosynthesis</keyword>
<evidence type="ECO:0000256" key="5">
    <source>
        <dbReference type="ARBA" id="ARBA00022840"/>
    </source>
</evidence>
<dbReference type="InterPro" id="IPR009080">
    <property type="entry name" value="tRNAsynth_Ia_anticodon-bd"/>
</dbReference>
<comment type="similarity">
    <text evidence="1 9 10">Belongs to the class-I aminoacyl-tRNA synthetase family.</text>
</comment>
<dbReference type="Gene3D" id="3.10.20.590">
    <property type="match status" value="1"/>
</dbReference>
<evidence type="ECO:0000313" key="16">
    <source>
        <dbReference type="Proteomes" id="UP000770889"/>
    </source>
</evidence>
<feature type="domain" description="Methionyl/Valyl/Leucyl/Isoleucyl-tRNA synthetase anticodon-binding" evidence="12">
    <location>
        <begin position="700"/>
        <end position="820"/>
    </location>
</feature>
<sequence>MQKTYDPAALESEVQAYWEQQRTFEVTEDPDKEKFYSLSMFPYPSGRLHMGHVRNYTIGDVIARYQRMLGKNVLQPMGWDAFGLPAENAALKNRVAPAGWTYENIAYMKDQLVRLGFGYDWRRELATCQPDYYKWEQWLFTELYRKGLVYRKNAVVNWDPVDQTVLANEQVIDGRGWRSGALVERREIPQWFVKITAYADELLEEIDNLEGWPEQVRTMQRNWIGRSFGVEMVFEIEGADEGLTIYTTRPDTLMGVTYVAVAAEHPLALQAAERDERLADFIEECRQGSTSEAELETIEKKGLPLGVNAIHPVSGDAVPIYAANFVLMGYGTGAVMAVPAHDERDHAFAREYGIPITQVIHPDDGSTVDIQAAAFTGAGVLRDSGPFDGLTSSAAFDAIAEWLQERGKGRKTKQYRLRDWGVSRQRYWGAPIPMIHCDDCGIVPVPLEDLPVRLPEDIVYDEHTINPIKNNPAFSDCSCPRCGGRAQRETDTFDTFMESSWYYARFSSPDADAMLDERADYWLPVDHYIGGIEHAVLHLLYARFYHKLLRDAGLVKSNEPFSRLLTQGMVVADTYYREQENGSKHWYNPAEVEVERDEKGRPLTARLKEDGGPVVVGGIEKMSKSKNNGVDPQALIDRYGADTVRLYTMFTSPPDQSLEWNDEGVEGAHRFLKRLWALAEPIETKSLEDTAQVELTDSQKTARREIHELLKKALYDYDRQRFNNVVSASMGMINILYKLGETPADLQLLREGVSLVMRLLAPIAPHITHHLWTELGYGEEILESEWPQPDEAALVQESLPYVVQVNGKVRATVEVPADAERPAIETLALENENVQRFIGEAEVRKVIVVPKKLVNIVAK</sequence>
<dbReference type="Pfam" id="PF00133">
    <property type="entry name" value="tRNA-synt_1"/>
    <property type="match status" value="2"/>
</dbReference>
<feature type="binding site" evidence="9">
    <location>
        <position position="624"/>
    </location>
    <ligand>
        <name>ATP</name>
        <dbReference type="ChEBI" id="CHEBI:30616"/>
    </ligand>
</feature>
<dbReference type="InterPro" id="IPR002302">
    <property type="entry name" value="Leu-tRNA-ligase"/>
</dbReference>
<dbReference type="Gene3D" id="3.40.50.620">
    <property type="entry name" value="HUPs"/>
    <property type="match status" value="2"/>
</dbReference>
<feature type="domain" description="Aminoacyl-tRNA synthetase class Ia" evidence="11">
    <location>
        <begin position="417"/>
        <end position="573"/>
    </location>
</feature>
<keyword evidence="7 9" id="KW-0030">Aminoacyl-tRNA synthetase</keyword>